<reference evidence="3" key="1">
    <citation type="submission" date="2022-03" db="EMBL/GenBank/DDBJ databases">
        <title>A functionally conserved STORR gene fusion in Papaver species that diverged 16.8 million years ago.</title>
        <authorList>
            <person name="Catania T."/>
        </authorList>
    </citation>
    <scope>NUCLEOTIDE SEQUENCE</scope>
    <source>
        <strain evidence="3">S-191538</strain>
    </source>
</reference>
<evidence type="ECO:0000256" key="1">
    <source>
        <dbReference type="SAM" id="SignalP"/>
    </source>
</evidence>
<gene>
    <name evidence="3" type="ORF">MKW94_002770</name>
</gene>
<dbReference type="Proteomes" id="UP001177140">
    <property type="component" value="Unassembled WGS sequence"/>
</dbReference>
<dbReference type="Gene3D" id="2.90.10.10">
    <property type="entry name" value="Bulb-type lectin domain"/>
    <property type="match status" value="1"/>
</dbReference>
<dbReference type="GO" id="GO:0009505">
    <property type="term" value="C:plant-type cell wall"/>
    <property type="evidence" value="ECO:0007669"/>
    <property type="project" value="TreeGrafter"/>
</dbReference>
<evidence type="ECO:0000313" key="3">
    <source>
        <dbReference type="EMBL" id="MCL7023852.1"/>
    </source>
</evidence>
<organism evidence="3 4">
    <name type="scientific">Papaver nudicaule</name>
    <name type="common">Iceland poppy</name>
    <dbReference type="NCBI Taxonomy" id="74823"/>
    <lineage>
        <taxon>Eukaryota</taxon>
        <taxon>Viridiplantae</taxon>
        <taxon>Streptophyta</taxon>
        <taxon>Embryophyta</taxon>
        <taxon>Tracheophyta</taxon>
        <taxon>Spermatophyta</taxon>
        <taxon>Magnoliopsida</taxon>
        <taxon>Ranunculales</taxon>
        <taxon>Papaveraceae</taxon>
        <taxon>Papaveroideae</taxon>
        <taxon>Papaver</taxon>
    </lineage>
</organism>
<dbReference type="EMBL" id="JAJJMA010027198">
    <property type="protein sequence ID" value="MCL7023852.1"/>
    <property type="molecule type" value="Genomic_DNA"/>
</dbReference>
<keyword evidence="4" id="KW-1185">Reference proteome</keyword>
<feature type="chain" id="PRO_5041234573" description="Bulb-type lectin domain-containing protein" evidence="1">
    <location>
        <begin position="25"/>
        <end position="410"/>
    </location>
</feature>
<dbReference type="SMART" id="SM00108">
    <property type="entry name" value="B_lectin"/>
    <property type="match status" value="1"/>
</dbReference>
<comment type="caution">
    <text evidence="3">The sequence shown here is derived from an EMBL/GenBank/DDBJ whole genome shotgun (WGS) entry which is preliminary data.</text>
</comment>
<dbReference type="AlphaFoldDB" id="A0AA41UXS0"/>
<dbReference type="SUPFAM" id="SSF51110">
    <property type="entry name" value="alpha-D-mannose-specific plant lectins"/>
    <property type="match status" value="1"/>
</dbReference>
<dbReference type="InterPro" id="IPR001480">
    <property type="entry name" value="Bulb-type_lectin_dom"/>
</dbReference>
<protein>
    <recommendedName>
        <fullName evidence="2">Bulb-type lectin domain-containing protein</fullName>
    </recommendedName>
</protein>
<dbReference type="Pfam" id="PF01453">
    <property type="entry name" value="B_lectin"/>
    <property type="match status" value="1"/>
</dbReference>
<dbReference type="PROSITE" id="PS50927">
    <property type="entry name" value="BULB_LECTIN"/>
    <property type="match status" value="1"/>
</dbReference>
<dbReference type="InterPro" id="IPR035446">
    <property type="entry name" value="SLSG/EP1"/>
</dbReference>
<dbReference type="CDD" id="cd00028">
    <property type="entry name" value="B_lectin"/>
    <property type="match status" value="1"/>
</dbReference>
<evidence type="ECO:0000259" key="2">
    <source>
        <dbReference type="PROSITE" id="PS50927"/>
    </source>
</evidence>
<dbReference type="PANTHER" id="PTHR32444:SF58">
    <property type="entry name" value="BULB-TYPE LECTIN DOMAIN-CONTAINING PROTEIN"/>
    <property type="match status" value="1"/>
</dbReference>
<sequence>MATPISLCLFLSLILLFASVLVQSVVPKDKTFHFINQGKFDDGKEDAPYAIGYRHVGVSSYPFGLYLYTIGLRKANKLVLGISGGDPTKEGFSQFMSWVWMANRNDPAGENSTLTFGSDGNLVLANFDGRIVWQTNTADRGVTGISMQPNGNLVLHDGKGRFVWQSFDYPTDGILSGQTLKHSRTKKLVSRAEYSETRDGSESIVIGKNGFIMYLNNSGKPLQGYAGWEAKGLHSVKFDSVQEFDPAIVTYFITLGFANEQQAQNSTSMPSLPPVRDQATRWTRTLPDPPQPKTPIPEPKLALPKVRPLQRRIVLARVYFEDTEFMGVKANLSYAYLRLDPGGNLRIYTLFAYPNNKNWWQETYAFFLDTVEECAFRSKCCSGFSKCGALSLPLCPSDCPSCASGCIIKT</sequence>
<dbReference type="PANTHER" id="PTHR32444">
    <property type="entry name" value="BULB-TYPE LECTIN DOMAIN-CONTAINING PROTEIN"/>
    <property type="match status" value="1"/>
</dbReference>
<proteinExistence type="predicted"/>
<name>A0AA41UXS0_PAPNU</name>
<feature type="signal peptide" evidence="1">
    <location>
        <begin position="1"/>
        <end position="24"/>
    </location>
</feature>
<feature type="domain" description="Bulb-type lectin" evidence="2">
    <location>
        <begin position="46"/>
        <end position="168"/>
    </location>
</feature>
<keyword evidence="1" id="KW-0732">Signal</keyword>
<dbReference type="PIRSF" id="PIRSF002686">
    <property type="entry name" value="SLG"/>
    <property type="match status" value="1"/>
</dbReference>
<dbReference type="InterPro" id="IPR036426">
    <property type="entry name" value="Bulb-type_lectin_dom_sf"/>
</dbReference>
<evidence type="ECO:0000313" key="4">
    <source>
        <dbReference type="Proteomes" id="UP001177140"/>
    </source>
</evidence>
<accession>A0AA41UXS0</accession>